<evidence type="ECO:0000256" key="1">
    <source>
        <dbReference type="SAM" id="Phobius"/>
    </source>
</evidence>
<keyword evidence="1" id="KW-0812">Transmembrane</keyword>
<evidence type="ECO:0000313" key="2">
    <source>
        <dbReference type="EMBL" id="OGG80714.1"/>
    </source>
</evidence>
<evidence type="ECO:0000313" key="3">
    <source>
        <dbReference type="Proteomes" id="UP000177372"/>
    </source>
</evidence>
<reference evidence="2 3" key="1">
    <citation type="journal article" date="2016" name="Nat. Commun.">
        <title>Thousands of microbial genomes shed light on interconnected biogeochemical processes in an aquifer system.</title>
        <authorList>
            <person name="Anantharaman K."/>
            <person name="Brown C.T."/>
            <person name="Hug L.A."/>
            <person name="Sharon I."/>
            <person name="Castelle C.J."/>
            <person name="Probst A.J."/>
            <person name="Thomas B.C."/>
            <person name="Singh A."/>
            <person name="Wilkins M.J."/>
            <person name="Karaoz U."/>
            <person name="Brodie E.L."/>
            <person name="Williams K.H."/>
            <person name="Hubbard S.S."/>
            <person name="Banfield J.F."/>
        </authorList>
    </citation>
    <scope>NUCLEOTIDE SEQUENCE [LARGE SCALE GENOMIC DNA]</scope>
</reference>
<proteinExistence type="predicted"/>
<keyword evidence="1" id="KW-0472">Membrane</keyword>
<name>A0A1F6F4E3_9BACT</name>
<dbReference type="AlphaFoldDB" id="A0A1F6F4E3"/>
<keyword evidence="1" id="KW-1133">Transmembrane helix</keyword>
<gene>
    <name evidence="2" type="ORF">A3A39_00090</name>
</gene>
<organism evidence="2 3">
    <name type="scientific">Candidatus Kaiserbacteria bacterium RIFCSPLOWO2_01_FULL_54_13</name>
    <dbReference type="NCBI Taxonomy" id="1798512"/>
    <lineage>
        <taxon>Bacteria</taxon>
        <taxon>Candidatus Kaiseribacteriota</taxon>
    </lineage>
</organism>
<feature type="transmembrane region" description="Helical" evidence="1">
    <location>
        <begin position="41"/>
        <end position="58"/>
    </location>
</feature>
<protein>
    <submittedName>
        <fullName evidence="2">Uncharacterized protein</fullName>
    </submittedName>
</protein>
<accession>A0A1F6F4E3</accession>
<comment type="caution">
    <text evidence="2">The sequence shown here is derived from an EMBL/GenBank/DDBJ whole genome shotgun (WGS) entry which is preliminary data.</text>
</comment>
<dbReference type="EMBL" id="MFLZ01000001">
    <property type="protein sequence ID" value="OGG80714.1"/>
    <property type="molecule type" value="Genomic_DNA"/>
</dbReference>
<sequence length="62" mass="6874">MDHKTYMKVSTSIFGLVALLHLARALLGWDAAIGGWEVPMWLSWVAVLGAGFLAYSGYKFQK</sequence>
<dbReference type="Proteomes" id="UP000177372">
    <property type="component" value="Unassembled WGS sequence"/>
</dbReference>